<dbReference type="Gene3D" id="3.10.450.50">
    <property type="match status" value="1"/>
</dbReference>
<reference evidence="1 2" key="1">
    <citation type="submission" date="2020-06" db="EMBL/GenBank/DDBJ databases">
        <title>Genome mining for natural products.</title>
        <authorList>
            <person name="Zhang B."/>
            <person name="Shi J."/>
            <person name="Ge H."/>
        </authorList>
    </citation>
    <scope>NUCLEOTIDE SEQUENCE [LARGE SCALE GENOMIC DNA]</scope>
    <source>
        <strain evidence="1 2">NA00687</strain>
    </source>
</reference>
<accession>A0A7H8NFG5</accession>
<proteinExistence type="predicted"/>
<keyword evidence="2" id="KW-1185">Reference proteome</keyword>
<dbReference type="AlphaFoldDB" id="A0A7H8NFG5"/>
<dbReference type="SUPFAM" id="SSF54427">
    <property type="entry name" value="NTF2-like"/>
    <property type="match status" value="1"/>
</dbReference>
<evidence type="ECO:0000313" key="1">
    <source>
        <dbReference type="EMBL" id="QKW53219.1"/>
    </source>
</evidence>
<dbReference type="EMBL" id="CP054929">
    <property type="protein sequence ID" value="QKW53219.1"/>
    <property type="molecule type" value="Genomic_DNA"/>
</dbReference>
<dbReference type="Proteomes" id="UP000509303">
    <property type="component" value="Chromosome"/>
</dbReference>
<evidence type="ECO:0000313" key="2">
    <source>
        <dbReference type="Proteomes" id="UP000509303"/>
    </source>
</evidence>
<dbReference type="InterPro" id="IPR032710">
    <property type="entry name" value="NTF2-like_dom_sf"/>
</dbReference>
<dbReference type="RefSeq" id="WP_176164928.1">
    <property type="nucleotide sequence ID" value="NZ_CP054929.1"/>
</dbReference>
<organism evidence="1 2">
    <name type="scientific">Streptomyces buecherae</name>
    <dbReference type="NCBI Taxonomy" id="2763006"/>
    <lineage>
        <taxon>Bacteria</taxon>
        <taxon>Bacillati</taxon>
        <taxon>Actinomycetota</taxon>
        <taxon>Actinomycetes</taxon>
        <taxon>Kitasatosporales</taxon>
        <taxon>Streptomycetaceae</taxon>
        <taxon>Streptomyces</taxon>
    </lineage>
</organism>
<name>A0A7H8NFG5_9ACTN</name>
<protein>
    <submittedName>
        <fullName evidence="1">Nuclear transport factor 2 family protein</fullName>
    </submittedName>
</protein>
<gene>
    <name evidence="1" type="ORF">HUT08_30895</name>
</gene>
<sequence>MSLNDTLSQPAVRAFVAAVNACDRDALWATLTPDASMTDDEKEHNLVEWAEREIFTSHPRMDVEWESADGLSLRARYHNDIWGDLSSAWTFTLTDGKISHFAAGPA</sequence>